<evidence type="ECO:0000256" key="6">
    <source>
        <dbReference type="ARBA" id="ARBA00022989"/>
    </source>
</evidence>
<proteinExistence type="inferred from homology"/>
<dbReference type="SUPFAM" id="SSF161093">
    <property type="entry name" value="MgtE membrane domain-like"/>
    <property type="match status" value="1"/>
</dbReference>
<evidence type="ECO:0000256" key="2">
    <source>
        <dbReference type="ARBA" id="ARBA00009749"/>
    </source>
</evidence>
<evidence type="ECO:0000313" key="13">
    <source>
        <dbReference type="Proteomes" id="UP000256970"/>
    </source>
</evidence>
<dbReference type="InterPro" id="IPR036739">
    <property type="entry name" value="SLC41_membr_dom_sf"/>
</dbReference>
<sequence>MTQLPLSIQHGPRGRQSETKHTKLSTHNVHSSHDLDEIDEPDYSREGILDIARGRTGWLVIFCIGLLLAAVVVEQFEDVLEHHVELSFFVPLIMGHGGNTGSQSVTTVIRALALKQVSNRDVLRVCLKEAGAGCMMGSILGLCILAFSWVWSGISLQVGAAVAIALPLVSLWANGLGALLTLLADRLKFDPAVTSVPFMTTIVDSTGLVIYFYIAKWMLGIHSGEPVH</sequence>
<dbReference type="EMBL" id="FNXT01001188">
    <property type="protein sequence ID" value="SZX73355.1"/>
    <property type="molecule type" value="Genomic_DNA"/>
</dbReference>
<dbReference type="Gene3D" id="1.10.357.20">
    <property type="entry name" value="SLC41 divalent cation transporters, integral membrane domain"/>
    <property type="match status" value="1"/>
</dbReference>
<dbReference type="PANTHER" id="PTHR41394">
    <property type="entry name" value="MAGNESIUM TRANSPORTER MGTE"/>
    <property type="match status" value="1"/>
</dbReference>
<dbReference type="Pfam" id="PF01769">
    <property type="entry name" value="MgtE"/>
    <property type="match status" value="1"/>
</dbReference>
<feature type="transmembrane region" description="Helical" evidence="9">
    <location>
        <begin position="158"/>
        <end position="184"/>
    </location>
</feature>
<keyword evidence="5" id="KW-0460">Magnesium</keyword>
<evidence type="ECO:0000256" key="8">
    <source>
        <dbReference type="SAM" id="MobiDB-lite"/>
    </source>
</evidence>
<dbReference type="Proteomes" id="UP000256970">
    <property type="component" value="Unassembled WGS sequence"/>
</dbReference>
<feature type="region of interest" description="Disordered" evidence="8">
    <location>
        <begin position="1"/>
        <end position="38"/>
    </location>
</feature>
<feature type="transmembrane region" description="Helical" evidence="9">
    <location>
        <begin position="196"/>
        <end position="214"/>
    </location>
</feature>
<evidence type="ECO:0000256" key="3">
    <source>
        <dbReference type="ARBA" id="ARBA00022448"/>
    </source>
</evidence>
<keyword evidence="4 9" id="KW-0812">Transmembrane</keyword>
<organism evidence="12 13">
    <name type="scientific">Tetradesmus obliquus</name>
    <name type="common">Green alga</name>
    <name type="synonym">Acutodesmus obliquus</name>
    <dbReference type="NCBI Taxonomy" id="3088"/>
    <lineage>
        <taxon>Eukaryota</taxon>
        <taxon>Viridiplantae</taxon>
        <taxon>Chlorophyta</taxon>
        <taxon>core chlorophytes</taxon>
        <taxon>Chlorophyceae</taxon>
        <taxon>CS clade</taxon>
        <taxon>Sphaeropleales</taxon>
        <taxon>Scenedesmaceae</taxon>
        <taxon>Tetradesmus</taxon>
    </lineage>
</organism>
<feature type="transmembrane region" description="Helical" evidence="9">
    <location>
        <begin position="130"/>
        <end position="152"/>
    </location>
</feature>
<dbReference type="PANTHER" id="PTHR41394:SF8">
    <property type="entry name" value="MAGNESIUM TRANSPORTER MGTE"/>
    <property type="match status" value="1"/>
</dbReference>
<feature type="domain" description="SLC41A/MgtE integral membrane" evidence="10">
    <location>
        <begin position="90"/>
        <end position="214"/>
    </location>
</feature>
<dbReference type="GO" id="GO:0016020">
    <property type="term" value="C:membrane"/>
    <property type="evidence" value="ECO:0007669"/>
    <property type="project" value="UniProtKB-SubCell"/>
</dbReference>
<dbReference type="OrthoDB" id="48232at2759"/>
<dbReference type="STRING" id="3088.A0A383W6S2"/>
<keyword evidence="7 9" id="KW-0472">Membrane</keyword>
<keyword evidence="3" id="KW-0813">Transport</keyword>
<reference evidence="12 13" key="1">
    <citation type="submission" date="2016-10" db="EMBL/GenBank/DDBJ databases">
        <authorList>
            <person name="Cai Z."/>
        </authorList>
    </citation>
    <scope>NUCLEOTIDE SEQUENCE [LARGE SCALE GENOMIC DNA]</scope>
</reference>
<evidence type="ECO:0000256" key="7">
    <source>
        <dbReference type="ARBA" id="ARBA00023136"/>
    </source>
</evidence>
<evidence type="ECO:0000256" key="4">
    <source>
        <dbReference type="ARBA" id="ARBA00022692"/>
    </source>
</evidence>
<feature type="transmembrane region" description="Helical" evidence="9">
    <location>
        <begin position="58"/>
        <end position="76"/>
    </location>
</feature>
<dbReference type="InterPro" id="IPR006667">
    <property type="entry name" value="SLC41_membr_dom"/>
</dbReference>
<evidence type="ECO:0000313" key="12">
    <source>
        <dbReference type="EMBL" id="SZX73355.1"/>
    </source>
</evidence>
<name>A0A383W6S2_TETOB</name>
<accession>A0A383W6S2</accession>
<protein>
    <recommendedName>
        <fullName evidence="10">SLC41A/MgtE integral membrane domain-containing protein</fullName>
    </recommendedName>
</protein>
<evidence type="ECO:0000313" key="11">
    <source>
        <dbReference type="EMBL" id="SZX63847.1"/>
    </source>
</evidence>
<evidence type="ECO:0000256" key="5">
    <source>
        <dbReference type="ARBA" id="ARBA00022842"/>
    </source>
</evidence>
<dbReference type="AlphaFoldDB" id="A0A383W6S2"/>
<gene>
    <name evidence="12" type="ORF">BQ4739_LOCUS13457</name>
    <name evidence="11" type="ORF">BQ4739_LOCUS4388</name>
</gene>
<keyword evidence="13" id="KW-1185">Reference proteome</keyword>
<evidence type="ECO:0000256" key="1">
    <source>
        <dbReference type="ARBA" id="ARBA00004141"/>
    </source>
</evidence>
<dbReference type="GO" id="GO:0008324">
    <property type="term" value="F:monoatomic cation transmembrane transporter activity"/>
    <property type="evidence" value="ECO:0007669"/>
    <property type="project" value="InterPro"/>
</dbReference>
<evidence type="ECO:0000259" key="10">
    <source>
        <dbReference type="Pfam" id="PF01769"/>
    </source>
</evidence>
<comment type="subcellular location">
    <subcellularLocation>
        <location evidence="1">Membrane</location>
        <topology evidence="1">Multi-pass membrane protein</topology>
    </subcellularLocation>
</comment>
<dbReference type="EMBL" id="FNXT01000348">
    <property type="protein sequence ID" value="SZX63847.1"/>
    <property type="molecule type" value="Genomic_DNA"/>
</dbReference>
<keyword evidence="6 9" id="KW-1133">Transmembrane helix</keyword>
<evidence type="ECO:0000256" key="9">
    <source>
        <dbReference type="SAM" id="Phobius"/>
    </source>
</evidence>
<comment type="similarity">
    <text evidence="2">Belongs to the SLC41A transporter family.</text>
</comment>